<dbReference type="Pfam" id="PF04398">
    <property type="entry name" value="DUF538"/>
    <property type="match status" value="1"/>
</dbReference>
<dbReference type="PANTHER" id="PTHR31676:SF96">
    <property type="entry name" value="EXPRESSED PROTEIN"/>
    <property type="match status" value="1"/>
</dbReference>
<dbReference type="EMBL" id="JBFOLJ010000012">
    <property type="protein sequence ID" value="KAL2487848.1"/>
    <property type="molecule type" value="Genomic_DNA"/>
</dbReference>
<accession>A0ABD1RHE0</accession>
<dbReference type="PANTHER" id="PTHR31676">
    <property type="entry name" value="T31J12.3 PROTEIN-RELATED"/>
    <property type="match status" value="1"/>
</dbReference>
<dbReference type="InterPro" id="IPR036758">
    <property type="entry name" value="At5g01610-like"/>
</dbReference>
<evidence type="ECO:0000313" key="2">
    <source>
        <dbReference type="EMBL" id="KAL2487848.1"/>
    </source>
</evidence>
<name>A0ABD1RHE0_9LAMI</name>
<dbReference type="SUPFAM" id="SSF141562">
    <property type="entry name" value="At5g01610-like"/>
    <property type="match status" value="1"/>
</dbReference>
<evidence type="ECO:0000256" key="1">
    <source>
        <dbReference type="SAM" id="SignalP"/>
    </source>
</evidence>
<feature type="chain" id="PRO_5044886529" description="DUF538 family protein" evidence="1">
    <location>
        <begin position="25"/>
        <end position="158"/>
    </location>
</feature>
<dbReference type="Gene3D" id="2.30.240.10">
    <property type="entry name" value="At5g01610-like"/>
    <property type="match status" value="1"/>
</dbReference>
<evidence type="ECO:0008006" key="4">
    <source>
        <dbReference type="Google" id="ProtNLM"/>
    </source>
</evidence>
<proteinExistence type="predicted"/>
<organism evidence="2 3">
    <name type="scientific">Forsythia ovata</name>
    <dbReference type="NCBI Taxonomy" id="205694"/>
    <lineage>
        <taxon>Eukaryota</taxon>
        <taxon>Viridiplantae</taxon>
        <taxon>Streptophyta</taxon>
        <taxon>Embryophyta</taxon>
        <taxon>Tracheophyta</taxon>
        <taxon>Spermatophyta</taxon>
        <taxon>Magnoliopsida</taxon>
        <taxon>eudicotyledons</taxon>
        <taxon>Gunneridae</taxon>
        <taxon>Pentapetalae</taxon>
        <taxon>asterids</taxon>
        <taxon>lamiids</taxon>
        <taxon>Lamiales</taxon>
        <taxon>Oleaceae</taxon>
        <taxon>Forsythieae</taxon>
        <taxon>Forsythia</taxon>
    </lineage>
</organism>
<gene>
    <name evidence="2" type="ORF">Fot_41140</name>
</gene>
<evidence type="ECO:0000313" key="3">
    <source>
        <dbReference type="Proteomes" id="UP001604277"/>
    </source>
</evidence>
<comment type="caution">
    <text evidence="2">The sequence shown here is derived from an EMBL/GenBank/DDBJ whole genome shotgun (WGS) entry which is preliminary data.</text>
</comment>
<dbReference type="InterPro" id="IPR007493">
    <property type="entry name" value="DUF538"/>
</dbReference>
<reference evidence="3" key="1">
    <citation type="submission" date="2024-07" db="EMBL/GenBank/DDBJ databases">
        <title>Two chromosome-level genome assemblies of Korean endemic species Abeliophyllum distichum and Forsythia ovata (Oleaceae).</title>
        <authorList>
            <person name="Jang H."/>
        </authorList>
    </citation>
    <scope>NUCLEOTIDE SEQUENCE [LARGE SCALE GENOMIC DNA]</scope>
</reference>
<protein>
    <recommendedName>
        <fullName evidence="4">DUF538 family protein</fullName>
    </recommendedName>
</protein>
<dbReference type="AlphaFoldDB" id="A0ABD1RHE0"/>
<keyword evidence="3" id="KW-1185">Reference proteome</keyword>
<keyword evidence="1" id="KW-0732">Signal</keyword>
<sequence>MEKLQYGLTIFSLYLLSLTQFSFSATDIHDLLPLYNLPKGLLPQNIKSYTLSTADNSFTIELSSHPCYVNFNGQSAYYDRIIKGKLGFGKVSEVSGIQAKKFFVWVSVTGIDVDETDGIIEFFVGALSQKLPAQEFETIHSCKAKGLRDSFSYLEASI</sequence>
<dbReference type="Proteomes" id="UP001604277">
    <property type="component" value="Unassembled WGS sequence"/>
</dbReference>
<feature type="signal peptide" evidence="1">
    <location>
        <begin position="1"/>
        <end position="24"/>
    </location>
</feature>